<dbReference type="KEGG" id="syn:slr1306"/>
<dbReference type="InterPro" id="IPR021147">
    <property type="entry name" value="DUF697"/>
</dbReference>
<name>P72844_SYNY3</name>
<evidence type="ECO:0000256" key="1">
    <source>
        <dbReference type="ARBA" id="ARBA00004141"/>
    </source>
</evidence>
<keyword evidence="3" id="KW-1133">Transmembrane helix</keyword>
<keyword evidence="6" id="KW-1185">Reference proteome</keyword>
<dbReference type="CDD" id="cd00882">
    <property type="entry name" value="Ras_like_GTPase"/>
    <property type="match status" value="1"/>
</dbReference>
<proteinExistence type="predicted"/>
<dbReference type="STRING" id="1148.gene:10497717"/>
<reference evidence="5 6" key="1">
    <citation type="journal article" date="1995" name="DNA Res.">
        <title>Sequence analysis of the genome of the unicellular cyanobacterium Synechocystis sp. strain PCC6803. I. Sequence features in the 1 Mb region from map positions 64% to 92% of the genome.</title>
        <authorList>
            <person name="Kaneko T."/>
            <person name="Tanaka A."/>
            <person name="Sato S."/>
            <person name="Kotani H."/>
            <person name="Sazuka T."/>
            <person name="Miyajima N."/>
            <person name="Sugiura M."/>
            <person name="Tabata S."/>
        </authorList>
    </citation>
    <scope>NUCLEOTIDE SEQUENCE [LARGE SCALE GENOMIC DNA]</scope>
    <source>
        <strain evidence="6">ATCC 27184 / PCC 6803 / Kazusa</strain>
    </source>
</reference>
<accession>P72844</accession>
<evidence type="ECO:0000256" key="3">
    <source>
        <dbReference type="ARBA" id="ARBA00022989"/>
    </source>
</evidence>
<dbReference type="InterPro" id="IPR027417">
    <property type="entry name" value="P-loop_NTPase"/>
</dbReference>
<dbReference type="InParanoid" id="P72844"/>
<dbReference type="EMBL" id="BA000022">
    <property type="protein sequence ID" value="BAA16859.1"/>
    <property type="molecule type" value="Genomic_DNA"/>
</dbReference>
<keyword evidence="4" id="KW-0472">Membrane</keyword>
<evidence type="ECO:0000313" key="5">
    <source>
        <dbReference type="EMBL" id="BAA16859.1"/>
    </source>
</evidence>
<dbReference type="GO" id="GO:0016020">
    <property type="term" value="C:membrane"/>
    <property type="evidence" value="ECO:0007669"/>
    <property type="project" value="UniProtKB-SubCell"/>
</dbReference>
<protein>
    <submittedName>
        <fullName evidence="5">Slr1306 protein</fullName>
    </submittedName>
</protein>
<dbReference type="EnsemblBacteria" id="BAA16859">
    <property type="protein sequence ID" value="BAA16859"/>
    <property type="gene ID" value="BAA16859"/>
</dbReference>
<dbReference type="Proteomes" id="UP000001425">
    <property type="component" value="Chromosome"/>
</dbReference>
<dbReference type="PIR" id="S74708">
    <property type="entry name" value="S74708"/>
</dbReference>
<dbReference type="SUPFAM" id="SSF52540">
    <property type="entry name" value="P-loop containing nucleoside triphosphate hydrolases"/>
    <property type="match status" value="1"/>
</dbReference>
<evidence type="ECO:0000256" key="2">
    <source>
        <dbReference type="ARBA" id="ARBA00022692"/>
    </source>
</evidence>
<dbReference type="eggNOG" id="COG1159">
    <property type="taxonomic scope" value="Bacteria"/>
</dbReference>
<reference evidence="5 6" key="2">
    <citation type="journal article" date="1996" name="DNA Res.">
        <title>Sequence analysis of the genome of the unicellular cyanobacterium Synechocystis sp. strain PCC6803. II. Sequence determination of the entire genome and assignment of potential protein-coding regions.</title>
        <authorList>
            <person name="Kaneko T."/>
            <person name="Sato S."/>
            <person name="Kotani H."/>
            <person name="Tanaka A."/>
            <person name="Asamizu E."/>
            <person name="Nakamura Y."/>
            <person name="Miyajima N."/>
            <person name="Hirosawa M."/>
            <person name="Sugiura M."/>
            <person name="Sasamoto S."/>
            <person name="Kimura T."/>
            <person name="Hosouchi T."/>
            <person name="Matsuno A."/>
            <person name="Muraki A."/>
            <person name="Nakazaki N."/>
            <person name="Naruo K."/>
            <person name="Okumura S."/>
            <person name="Shimpo S."/>
            <person name="Takeuchi C."/>
            <person name="Wada T."/>
            <person name="Watanabe A."/>
            <person name="Yamada M."/>
            <person name="Yasuda M."/>
            <person name="Tabata S."/>
        </authorList>
    </citation>
    <scope>NUCLEOTIDE SEQUENCE [LARGE SCALE GENOMIC DNA]</scope>
    <source>
        <strain evidence="6">ATCC 27184 / PCC 6803 / Kazusa</strain>
    </source>
</reference>
<sequence length="485" mass="54270">MGQPGLTMGFKTVFKKPLVMGGIGLSVLLGLWSTTHSAEQPWDQWGLWALSGLGLVIWRWRRRHHAPPEQKQMLTPEVLQKVIAQGEKLLARRQAQAPDLVLEDLAQELQALQKPAPPPQALNGIVLGEKRSGKTSLLDLLPSRLTPGEGEKPLILNWQVVAAETPPETMAQSMTEAHWVLVLATGDLTSSQWQVLEFLQTHHHHWQLLFNKQDIYPIGDRQILWDQLQHQVNQLGNANPVIPISAAPQPIQIRRYLADGEWEIDQETPPPDLGNLLSQLQQQATEQWESLVLGQQWRRCQAINQQVEQRWRENRRTLAIPLVEQAQWLAAGTALFNPVANLDLLTAIAINGQLVWDLGELYHQKISLAQAQTVAKEMGTILIKLGMVELSTQALGALLKSQPLTYLAGGALQGLSAAYLTRIAGLSLITFLESQDPDLSEPQWDWQKLTAVVKQTFEQNQRRAVLQGFFQRARQQLSPASPTIA</sequence>
<dbReference type="IntAct" id="P72844">
    <property type="interactions" value="1"/>
</dbReference>
<comment type="subcellular location">
    <subcellularLocation>
        <location evidence="1">Membrane</location>
        <topology evidence="1">Multi-pass membrane protein</topology>
    </subcellularLocation>
</comment>
<evidence type="ECO:0000256" key="4">
    <source>
        <dbReference type="ARBA" id="ARBA00023136"/>
    </source>
</evidence>
<dbReference type="Pfam" id="PF05128">
    <property type="entry name" value="DUF697"/>
    <property type="match status" value="1"/>
</dbReference>
<dbReference type="AlphaFoldDB" id="P72844"/>
<keyword evidence="2" id="KW-0812">Transmembrane</keyword>
<dbReference type="PaxDb" id="1148-1651933"/>
<gene>
    <name evidence="5" type="ordered locus">slr1306</name>
</gene>
<evidence type="ECO:0000313" key="6">
    <source>
        <dbReference type="Proteomes" id="UP000001425"/>
    </source>
</evidence>
<organism evidence="5 6">
    <name type="scientific">Synechocystis sp. (strain ATCC 27184 / PCC 6803 / Kazusa)</name>
    <dbReference type="NCBI Taxonomy" id="1111708"/>
    <lineage>
        <taxon>Bacteria</taxon>
        <taxon>Bacillati</taxon>
        <taxon>Cyanobacteriota</taxon>
        <taxon>Cyanophyceae</taxon>
        <taxon>Synechococcales</taxon>
        <taxon>Merismopediaceae</taxon>
        <taxon>Synechocystis</taxon>
    </lineage>
</organism>